<gene>
    <name evidence="2" type="ORF">BDV23DRAFT_157351</name>
</gene>
<reference evidence="2" key="1">
    <citation type="submission" date="2019-04" db="EMBL/GenBank/DDBJ databases">
        <title>Friends and foes A comparative genomics studyof 23 Aspergillus species from section Flavi.</title>
        <authorList>
            <consortium name="DOE Joint Genome Institute"/>
            <person name="Kjaerbolling I."/>
            <person name="Vesth T."/>
            <person name="Frisvad J.C."/>
            <person name="Nybo J.L."/>
            <person name="Theobald S."/>
            <person name="Kildgaard S."/>
            <person name="Isbrandt T."/>
            <person name="Kuo A."/>
            <person name="Sato A."/>
            <person name="Lyhne E.K."/>
            <person name="Kogle M.E."/>
            <person name="Wiebenga A."/>
            <person name="Kun R.S."/>
            <person name="Lubbers R.J."/>
            <person name="Makela M.R."/>
            <person name="Barry K."/>
            <person name="Chovatia M."/>
            <person name="Clum A."/>
            <person name="Daum C."/>
            <person name="Haridas S."/>
            <person name="He G."/>
            <person name="LaButti K."/>
            <person name="Lipzen A."/>
            <person name="Mondo S."/>
            <person name="Riley R."/>
            <person name="Salamov A."/>
            <person name="Simmons B.A."/>
            <person name="Magnuson J.K."/>
            <person name="Henrissat B."/>
            <person name="Mortensen U.H."/>
            <person name="Larsen T.O."/>
            <person name="Devries R.P."/>
            <person name="Grigoriev I.V."/>
            <person name="Machida M."/>
            <person name="Baker S.E."/>
            <person name="Andersen M.R."/>
        </authorList>
    </citation>
    <scope>NUCLEOTIDE SEQUENCE [LARGE SCALE GENOMIC DNA]</scope>
    <source>
        <strain evidence="2">IBT 14317</strain>
    </source>
</reference>
<sequence length="90" mass="10482">MTSRTSASLLTHVSMAKRSRATDRMGRILRQKKKFLLSVPVRSFFRKRQTREKSTRPRIGTCQIDSSLKMVSSIWKSIRTLQRISRHCSS</sequence>
<feature type="compositionally biased region" description="Polar residues" evidence="1">
    <location>
        <begin position="1"/>
        <end position="11"/>
    </location>
</feature>
<dbReference type="EMBL" id="ML735267">
    <property type="protein sequence ID" value="KAE8389339.1"/>
    <property type="molecule type" value="Genomic_DNA"/>
</dbReference>
<dbReference type="Proteomes" id="UP000326877">
    <property type="component" value="Unassembled WGS sequence"/>
</dbReference>
<evidence type="ECO:0000256" key="1">
    <source>
        <dbReference type="SAM" id="MobiDB-lite"/>
    </source>
</evidence>
<organism evidence="2">
    <name type="scientific">Petromyces alliaceus</name>
    <name type="common">Aspergillus alliaceus</name>
    <dbReference type="NCBI Taxonomy" id="209559"/>
    <lineage>
        <taxon>Eukaryota</taxon>
        <taxon>Fungi</taxon>
        <taxon>Dikarya</taxon>
        <taxon>Ascomycota</taxon>
        <taxon>Pezizomycotina</taxon>
        <taxon>Eurotiomycetes</taxon>
        <taxon>Eurotiomycetidae</taxon>
        <taxon>Eurotiales</taxon>
        <taxon>Aspergillaceae</taxon>
        <taxon>Aspergillus</taxon>
        <taxon>Aspergillus subgen. Circumdati</taxon>
    </lineage>
</organism>
<name>A0A5N7C5L7_PETAA</name>
<evidence type="ECO:0000313" key="2">
    <source>
        <dbReference type="EMBL" id="KAE8389339.1"/>
    </source>
</evidence>
<accession>A0A5N7C5L7</accession>
<protein>
    <submittedName>
        <fullName evidence="2">Uncharacterized protein</fullName>
    </submittedName>
</protein>
<feature type="region of interest" description="Disordered" evidence="1">
    <location>
        <begin position="1"/>
        <end position="25"/>
    </location>
</feature>
<proteinExistence type="predicted"/>
<dbReference type="AlphaFoldDB" id="A0A5N7C5L7"/>